<evidence type="ECO:0000313" key="1">
    <source>
        <dbReference type="EMBL" id="OHS93840.1"/>
    </source>
</evidence>
<dbReference type="GeneID" id="94825346"/>
<dbReference type="RefSeq" id="XP_068346977.1">
    <property type="nucleotide sequence ID" value="XM_068490642.1"/>
</dbReference>
<reference evidence="1" key="1">
    <citation type="submission" date="2016-10" db="EMBL/GenBank/DDBJ databases">
        <authorList>
            <person name="Benchimol M."/>
            <person name="Almeida L.G."/>
            <person name="Vasconcelos A.T."/>
            <person name="Perreira-Neves A."/>
            <person name="Rosa I.A."/>
            <person name="Tasca T."/>
            <person name="Bogo M.R."/>
            <person name="de Souza W."/>
        </authorList>
    </citation>
    <scope>NUCLEOTIDE SEQUENCE [LARGE SCALE GENOMIC DNA]</scope>
    <source>
        <strain evidence="1">K</strain>
    </source>
</reference>
<accession>A0A1J4J306</accession>
<proteinExistence type="predicted"/>
<dbReference type="AlphaFoldDB" id="A0A1J4J306"/>
<gene>
    <name evidence="1" type="ORF">TRFO_02362</name>
</gene>
<protein>
    <submittedName>
        <fullName evidence="1">Uncharacterized protein</fullName>
    </submittedName>
</protein>
<name>A0A1J4J306_9EUKA</name>
<evidence type="ECO:0000313" key="2">
    <source>
        <dbReference type="Proteomes" id="UP000179807"/>
    </source>
</evidence>
<dbReference type="VEuPathDB" id="TrichDB:TRFO_02362"/>
<dbReference type="Proteomes" id="UP000179807">
    <property type="component" value="Unassembled WGS sequence"/>
</dbReference>
<sequence length="559" mass="63696">MNDAQILQSFHPYSKNNEKKVIEALNELKNIEFAFKMNQDTYHALSTYFIDISEERSRSLPKNYFEMPGVNLLMQSFIAKLRLQSKQRYGPEMQLLNRLPEKVVYRLLKIAPGTILRSLFGLLNKSPNHRIALNVLNHHPIVFVNMILANMPVKFSLLQAVTNPIGLKLLAKKLPTSDFLAEFNAPGHVKIPPIVTTTKGDAFYADIDDVKLRLFTIVAEPLVRAATLNGELDYLCIESPPELKCLLQDTIISLATMNPMPRCLIPYIAGISIRFSIAVLGRVRDPYALVQIFKILEYDAPHLMDKIATMASKTPSVWPALSQSIRSLPALNMAIRFYFPYMMQVDQDGCINLLSDIKMTDSVAIDMINRLKPLLPKSFNAILNCSKCGTIAFRVAAGISMAEESMWKQFTYYYRGNEEYLPGFLDVCTDLIFSGNFSKALKLLDSLSTIYAAGNERITFAIFDFIYAKYAQYSFNEINVQTLFVKVFARVHKFSAVILPILSKMPELSSKCLNLLIRYLWVSVKDEDSNLIKFRLKLLAKRYRTPKEPRPWTDEILSM</sequence>
<dbReference type="EMBL" id="MLAK01001370">
    <property type="protein sequence ID" value="OHS93840.1"/>
    <property type="molecule type" value="Genomic_DNA"/>
</dbReference>
<comment type="caution">
    <text evidence="1">The sequence shown here is derived from an EMBL/GenBank/DDBJ whole genome shotgun (WGS) entry which is preliminary data.</text>
</comment>
<keyword evidence="2" id="KW-1185">Reference proteome</keyword>
<organism evidence="1 2">
    <name type="scientific">Tritrichomonas foetus</name>
    <dbReference type="NCBI Taxonomy" id="1144522"/>
    <lineage>
        <taxon>Eukaryota</taxon>
        <taxon>Metamonada</taxon>
        <taxon>Parabasalia</taxon>
        <taxon>Tritrichomonadida</taxon>
        <taxon>Tritrichomonadidae</taxon>
        <taxon>Tritrichomonas</taxon>
    </lineage>
</organism>